<gene>
    <name evidence="13" type="ORF">HHT355_1239</name>
</gene>
<feature type="transmembrane region" description="Helical" evidence="11">
    <location>
        <begin position="88"/>
        <end position="108"/>
    </location>
</feature>
<feature type="transmembrane region" description="Helical" evidence="11">
    <location>
        <begin position="6"/>
        <end position="25"/>
    </location>
</feature>
<dbReference type="AlphaFoldDB" id="A0A0H5SI04"/>
<keyword evidence="8 11" id="KW-1133">Transmembrane helix</keyword>
<evidence type="ECO:0000256" key="8">
    <source>
        <dbReference type="ARBA" id="ARBA00022989"/>
    </source>
</evidence>
<keyword evidence="14" id="KW-1185">Reference proteome</keyword>
<evidence type="ECO:0000256" key="2">
    <source>
        <dbReference type="ARBA" id="ARBA00004141"/>
    </source>
</evidence>
<feature type="domain" description="Peptidase M50" evidence="12">
    <location>
        <begin position="6"/>
        <end position="310"/>
    </location>
</feature>
<evidence type="ECO:0000256" key="6">
    <source>
        <dbReference type="ARBA" id="ARBA00022801"/>
    </source>
</evidence>
<evidence type="ECO:0000256" key="7">
    <source>
        <dbReference type="ARBA" id="ARBA00022833"/>
    </source>
</evidence>
<dbReference type="RefSeq" id="WP_103202555.1">
    <property type="nucleotide sequence ID" value="NZ_CVTD020000015.1"/>
</dbReference>
<feature type="transmembrane region" description="Helical" evidence="11">
    <location>
        <begin position="297"/>
        <end position="315"/>
    </location>
</feature>
<sequence length="316" mass="36505">MDIILFILGAIVVISIHELGHFLMLKLCGFNVEEISIGIGPKLILFKHKDTKYSLRLIPIGGYVASPELDANYEIMGQSIRIFNFKKMLCYLAGPFFSLVLAIILIFASGNILGLRVEKIYNQQLLEQGIEKDYRLRSINGNRVFRISDIEILLNSDKVNILTFSKNNNDRLYVEYYADNSDYTPTIKDVYFYEQTFKEKFLAVRYTIRDLIKIVIESIGELITGKTSVIEDISNPYSNYIFKKNMNFTYNFNVFLVITAVFSWGVSFFNLLPIIGFDGFRCIYTLIPIIINRKLTLIERVIICCISILFSIWVIF</sequence>
<comment type="cofactor">
    <cofactor evidence="1">
        <name>Zn(2+)</name>
        <dbReference type="ChEBI" id="CHEBI:29105"/>
    </cofactor>
</comment>
<dbReference type="OrthoDB" id="9782003at2"/>
<evidence type="ECO:0000256" key="10">
    <source>
        <dbReference type="ARBA" id="ARBA00023136"/>
    </source>
</evidence>
<evidence type="ECO:0000256" key="1">
    <source>
        <dbReference type="ARBA" id="ARBA00001947"/>
    </source>
</evidence>
<organism evidence="13 14">
    <name type="scientific">Herbinix hemicellulosilytica</name>
    <dbReference type="NCBI Taxonomy" id="1564487"/>
    <lineage>
        <taxon>Bacteria</taxon>
        <taxon>Bacillati</taxon>
        <taxon>Bacillota</taxon>
        <taxon>Clostridia</taxon>
        <taxon>Lachnospirales</taxon>
        <taxon>Lachnospiraceae</taxon>
        <taxon>Herbinix</taxon>
    </lineage>
</organism>
<comment type="subcellular location">
    <subcellularLocation>
        <location evidence="2">Membrane</location>
        <topology evidence="2">Multi-pass membrane protein</topology>
    </subcellularLocation>
</comment>
<evidence type="ECO:0000256" key="3">
    <source>
        <dbReference type="ARBA" id="ARBA00007931"/>
    </source>
</evidence>
<protein>
    <submittedName>
        <fullName evidence="13">Putative membrane protein</fullName>
    </submittedName>
</protein>
<evidence type="ECO:0000256" key="9">
    <source>
        <dbReference type="ARBA" id="ARBA00023049"/>
    </source>
</evidence>
<dbReference type="Pfam" id="PF02163">
    <property type="entry name" value="Peptidase_M50"/>
    <property type="match status" value="1"/>
</dbReference>
<evidence type="ECO:0000313" key="14">
    <source>
        <dbReference type="Proteomes" id="UP000236497"/>
    </source>
</evidence>
<dbReference type="GO" id="GO:0004222">
    <property type="term" value="F:metalloendopeptidase activity"/>
    <property type="evidence" value="ECO:0007669"/>
    <property type="project" value="InterPro"/>
</dbReference>
<keyword evidence="6" id="KW-0378">Hydrolase</keyword>
<keyword evidence="4" id="KW-0645">Protease</keyword>
<dbReference type="InterPro" id="IPR004387">
    <property type="entry name" value="Pept_M50_Zn"/>
</dbReference>
<proteinExistence type="inferred from homology"/>
<dbReference type="Proteomes" id="UP000236497">
    <property type="component" value="Unassembled WGS sequence"/>
</dbReference>
<reference evidence="13 14" key="1">
    <citation type="submission" date="2015-06" db="EMBL/GenBank/DDBJ databases">
        <authorList>
            <person name="Wibberg Daniel"/>
        </authorList>
    </citation>
    <scope>NUCLEOTIDE SEQUENCE [LARGE SCALE GENOMIC DNA]</scope>
    <source>
        <strain evidence="13 14">T3/55T</strain>
    </source>
</reference>
<evidence type="ECO:0000259" key="12">
    <source>
        <dbReference type="Pfam" id="PF02163"/>
    </source>
</evidence>
<dbReference type="InterPro" id="IPR008915">
    <property type="entry name" value="Peptidase_M50"/>
</dbReference>
<keyword evidence="10 11" id="KW-0472">Membrane</keyword>
<dbReference type="GO" id="GO:0016020">
    <property type="term" value="C:membrane"/>
    <property type="evidence" value="ECO:0007669"/>
    <property type="project" value="UniProtKB-SubCell"/>
</dbReference>
<name>A0A0H5SI04_HERHM</name>
<accession>A0A0H5SI04</accession>
<feature type="transmembrane region" description="Helical" evidence="11">
    <location>
        <begin position="254"/>
        <end position="277"/>
    </location>
</feature>
<evidence type="ECO:0000256" key="4">
    <source>
        <dbReference type="ARBA" id="ARBA00022670"/>
    </source>
</evidence>
<dbReference type="GO" id="GO:0006508">
    <property type="term" value="P:proteolysis"/>
    <property type="evidence" value="ECO:0007669"/>
    <property type="project" value="UniProtKB-KW"/>
</dbReference>
<evidence type="ECO:0000256" key="11">
    <source>
        <dbReference type="SAM" id="Phobius"/>
    </source>
</evidence>
<comment type="similarity">
    <text evidence="3">Belongs to the peptidase M50B family.</text>
</comment>
<evidence type="ECO:0000256" key="5">
    <source>
        <dbReference type="ARBA" id="ARBA00022692"/>
    </source>
</evidence>
<dbReference type="EMBL" id="CVTD020000015">
    <property type="protein sequence ID" value="CRZ34441.1"/>
    <property type="molecule type" value="Genomic_DNA"/>
</dbReference>
<keyword evidence="9" id="KW-0482">Metalloprotease</keyword>
<dbReference type="PANTHER" id="PTHR42837">
    <property type="entry name" value="REGULATOR OF SIGMA-E PROTEASE RSEP"/>
    <property type="match status" value="1"/>
</dbReference>
<keyword evidence="7" id="KW-0862">Zinc</keyword>
<keyword evidence="5 11" id="KW-0812">Transmembrane</keyword>
<evidence type="ECO:0000313" key="13">
    <source>
        <dbReference type="EMBL" id="CRZ34441.1"/>
    </source>
</evidence>
<dbReference type="PANTHER" id="PTHR42837:SF2">
    <property type="entry name" value="MEMBRANE METALLOPROTEASE ARASP2, CHLOROPLASTIC-RELATED"/>
    <property type="match status" value="1"/>
</dbReference>